<feature type="transmembrane region" description="Helical" evidence="1">
    <location>
        <begin position="7"/>
        <end position="27"/>
    </location>
</feature>
<gene>
    <name evidence="2" type="ordered locus">Sput200_0492</name>
</gene>
<keyword evidence="1" id="KW-0472">Membrane</keyword>
<dbReference type="Gene3D" id="3.30.700.10">
    <property type="entry name" value="Glycoprotein, Type 4 Pilin"/>
    <property type="match status" value="1"/>
</dbReference>
<dbReference type="PANTHER" id="PTHR30093:SF7">
    <property type="entry name" value="MSHA MAJOR PILIN SUBUNIT MSHA"/>
    <property type="match status" value="1"/>
</dbReference>
<keyword evidence="1" id="KW-0812">Transmembrane</keyword>
<dbReference type="InterPro" id="IPR012902">
    <property type="entry name" value="N_methyl_site"/>
</dbReference>
<dbReference type="EMBL" id="CP002457">
    <property type="protein sequence ID" value="ADV52978.1"/>
    <property type="molecule type" value="Genomic_DNA"/>
</dbReference>
<name>E6XH84_SHEP2</name>
<dbReference type="InterPro" id="IPR045584">
    <property type="entry name" value="Pilin-like"/>
</dbReference>
<dbReference type="Proteomes" id="UP000008209">
    <property type="component" value="Chromosome"/>
</dbReference>
<dbReference type="PANTHER" id="PTHR30093">
    <property type="entry name" value="GENERAL SECRETION PATHWAY PROTEIN G"/>
    <property type="match status" value="1"/>
</dbReference>
<dbReference type="NCBIfam" id="TIGR02532">
    <property type="entry name" value="IV_pilin_GFxxxE"/>
    <property type="match status" value="1"/>
</dbReference>
<keyword evidence="1" id="KW-1133">Transmembrane helix</keyword>
<dbReference type="OrthoDB" id="5902365at2"/>
<organism evidence="2 3">
    <name type="scientific">Shewanella putrefaciens (strain 200)</name>
    <dbReference type="NCBI Taxonomy" id="399804"/>
    <lineage>
        <taxon>Bacteria</taxon>
        <taxon>Pseudomonadati</taxon>
        <taxon>Pseudomonadota</taxon>
        <taxon>Gammaproteobacteria</taxon>
        <taxon>Alteromonadales</taxon>
        <taxon>Shewanellaceae</taxon>
        <taxon>Shewanella</taxon>
    </lineage>
</organism>
<dbReference type="AlphaFoldDB" id="E6XH84"/>
<dbReference type="HOGENOM" id="CLU_098637_3_0_6"/>
<dbReference type="KEGG" id="shp:Sput200_0492"/>
<protein>
    <submittedName>
        <fullName evidence="2">MSHA major pilin subunit, MshA</fullName>
    </submittedName>
</protein>
<reference evidence="2 3" key="1">
    <citation type="submission" date="2011-01" db="EMBL/GenBank/DDBJ databases">
        <title>Complete sequence of Shewanella putrefaciens 200.</title>
        <authorList>
            <consortium name="US DOE Joint Genome Institute"/>
            <person name="Lucas S."/>
            <person name="Copeland A."/>
            <person name="Lapidus A."/>
            <person name="Cheng J.-F."/>
            <person name="Bruce D."/>
            <person name="Goodwin L."/>
            <person name="Pitluck S."/>
            <person name="Munk A.C."/>
            <person name="Detter J.C."/>
            <person name="Han C."/>
            <person name="Tapia R."/>
            <person name="Land M."/>
            <person name="Hauser L."/>
            <person name="Chang Y.-J."/>
            <person name="Jeffries C."/>
            <person name="Kyrpides N."/>
            <person name="Ivanova N."/>
            <person name="Mikhailova N."/>
            <person name="Kolker E."/>
            <person name="Lawrence C."/>
            <person name="McCue L.A."/>
            <person name="DiChristina T."/>
            <person name="Nealson K."/>
            <person name="Fredrickson J.K."/>
            <person name="Woyke T."/>
        </authorList>
    </citation>
    <scope>NUCLEOTIDE SEQUENCE [LARGE SCALE GENOMIC DNA]</scope>
    <source>
        <strain evidence="2 3">200</strain>
    </source>
</reference>
<evidence type="ECO:0000313" key="3">
    <source>
        <dbReference type="Proteomes" id="UP000008209"/>
    </source>
</evidence>
<dbReference type="PATRIC" id="fig|399804.5.peg.501"/>
<dbReference type="PROSITE" id="PS00409">
    <property type="entry name" value="PROKAR_NTER_METHYL"/>
    <property type="match status" value="1"/>
</dbReference>
<accession>E6XH84</accession>
<sequence>MKRQQGFTLIELVVVIIILGILAVTAAPKFINLQGDARVSALNGLKASIQGANTLVYSKAALAGVEKVAPAASNGPTVEITTDVNVKLAYGYMTAELDNFKNALEVSISEGTTPTGATTDWVVDTTTTSGKAKFWQAGAPATCFIEYTPATATVAPTFTPTPDASAC</sequence>
<dbReference type="SUPFAM" id="SSF54523">
    <property type="entry name" value="Pili subunits"/>
    <property type="match status" value="1"/>
</dbReference>
<evidence type="ECO:0000256" key="1">
    <source>
        <dbReference type="SAM" id="Phobius"/>
    </source>
</evidence>
<proteinExistence type="predicted"/>
<dbReference type="Pfam" id="PF07963">
    <property type="entry name" value="N_methyl"/>
    <property type="match status" value="1"/>
</dbReference>
<evidence type="ECO:0000313" key="2">
    <source>
        <dbReference type="EMBL" id="ADV52978.1"/>
    </source>
</evidence>